<feature type="domain" description="Alpha-D-phosphohexomutase alpha/beta/alpha" evidence="8">
    <location>
        <begin position="12"/>
        <end position="141"/>
    </location>
</feature>
<keyword evidence="3" id="KW-0597">Phosphoprotein</keyword>
<dbReference type="STRING" id="1123367.GCA_000621305_03602"/>
<dbReference type="GO" id="GO:0005975">
    <property type="term" value="P:carbohydrate metabolic process"/>
    <property type="evidence" value="ECO:0007669"/>
    <property type="project" value="InterPro"/>
</dbReference>
<dbReference type="InterPro" id="IPR005846">
    <property type="entry name" value="A-D-PHexomutase_a/b/a-III"/>
</dbReference>
<gene>
    <name evidence="11" type="ORF">C666_10300</name>
</gene>
<comment type="similarity">
    <text evidence="2">Belongs to the phosphohexose mutase family.</text>
</comment>
<evidence type="ECO:0000256" key="1">
    <source>
        <dbReference type="ARBA" id="ARBA00001946"/>
    </source>
</evidence>
<dbReference type="RefSeq" id="WP_004338100.1">
    <property type="nucleotide sequence ID" value="NZ_AMXE01000034.1"/>
</dbReference>
<comment type="caution">
    <text evidence="11">The sequence shown here is derived from an EMBL/GenBank/DDBJ whole genome shotgun (WGS) entry which is preliminary data.</text>
</comment>
<protein>
    <submittedName>
        <fullName evidence="11">Putative phosphoglucomutase</fullName>
    </submittedName>
</protein>
<dbReference type="InterPro" id="IPR005845">
    <property type="entry name" value="A-D-PHexomutase_a/b/a-II"/>
</dbReference>
<reference evidence="11 12" key="1">
    <citation type="submission" date="2012-09" db="EMBL/GenBank/DDBJ databases">
        <title>Draft Genome Sequences of 6 Strains from Genus Thauera.</title>
        <authorList>
            <person name="Liu B."/>
            <person name="Shapleigh J.P."/>
            <person name="Frostegard A.H."/>
        </authorList>
    </citation>
    <scope>NUCLEOTIDE SEQUENCE [LARGE SCALE GENOMIC DNA]</scope>
    <source>
        <strain evidence="12">47Lol / DSM 12138</strain>
    </source>
</reference>
<evidence type="ECO:0000259" key="8">
    <source>
        <dbReference type="Pfam" id="PF02878"/>
    </source>
</evidence>
<proteinExistence type="inferred from homology"/>
<keyword evidence="5" id="KW-0460">Magnesium</keyword>
<dbReference type="InterPro" id="IPR005844">
    <property type="entry name" value="A-D-PHexomutase_a/b/a-I"/>
</dbReference>
<evidence type="ECO:0000259" key="9">
    <source>
        <dbReference type="Pfam" id="PF02879"/>
    </source>
</evidence>
<evidence type="ECO:0000256" key="3">
    <source>
        <dbReference type="ARBA" id="ARBA00022553"/>
    </source>
</evidence>
<dbReference type="InterPro" id="IPR005841">
    <property type="entry name" value="Alpha-D-phosphohexomutase_SF"/>
</dbReference>
<evidence type="ECO:0000256" key="4">
    <source>
        <dbReference type="ARBA" id="ARBA00022723"/>
    </source>
</evidence>
<dbReference type="PANTHER" id="PTHR43771:SF2">
    <property type="entry name" value="PHOSPHOMANNOMUTASE_PHOSPHOGLUCOMUTASE"/>
    <property type="match status" value="1"/>
</dbReference>
<dbReference type="Pfam" id="PF02880">
    <property type="entry name" value="PGM_PMM_III"/>
    <property type="match status" value="1"/>
</dbReference>
<evidence type="ECO:0000259" key="7">
    <source>
        <dbReference type="Pfam" id="PF00408"/>
    </source>
</evidence>
<dbReference type="GO" id="GO:0016868">
    <property type="term" value="F:intramolecular phosphotransferase activity"/>
    <property type="evidence" value="ECO:0007669"/>
    <property type="project" value="InterPro"/>
</dbReference>
<evidence type="ECO:0000256" key="6">
    <source>
        <dbReference type="ARBA" id="ARBA00023235"/>
    </source>
</evidence>
<dbReference type="Pfam" id="PF00408">
    <property type="entry name" value="PGM_PMM_IV"/>
    <property type="match status" value="1"/>
</dbReference>
<feature type="domain" description="Alpha-D-phosphohexomutase C-terminal" evidence="7">
    <location>
        <begin position="376"/>
        <end position="452"/>
    </location>
</feature>
<keyword evidence="12" id="KW-1185">Reference proteome</keyword>
<dbReference type="SUPFAM" id="SSF53738">
    <property type="entry name" value="Phosphoglucomutase, first 3 domains"/>
    <property type="match status" value="3"/>
</dbReference>
<keyword evidence="6" id="KW-0413">Isomerase</keyword>
<sequence length="465" mass="49850">MTSPRHALPAPEIFKAYDIRGIVDTVLTPDAVRAIGHALGSEAVARGQAAIAVGRDGRLSGPALAGALADGIRAAGVDVIDIGCVPTPLTYFAAHHLGCDSCVSVTGSHNPPDYNGLKMVLGGQTLYGAMIQDLRHRIADDDLVRAAAPGALRSADVAGAYLDRVAGDVKLARPMKIVIDCGNGVAGGIAPALFRRLGCELVELFCEVDGTFPNHHPDPSKPENLQDVIRALRDTDAELGLAFDGDGDRLGVVTKDGEIIYPDRQLMLFAEDVLSRVPGGEIIFDVKCTRKLAPWIRERGGKPTMWNTGHALVKAKLKETGAPLAGEMSGHMFFKERWFGFDDGLYAGARLLEILSARTDANAALKDLPDSVSTPELNLKMNEGEPFELVGRLKQTARFDDAQEVITLDGVRVEYADGFGLARPSNTTPVVVLRFEADDAEALARIQADFRRAIESVWPGLTLPF</sequence>
<comment type="cofactor">
    <cofactor evidence="1">
        <name>Mg(2+)</name>
        <dbReference type="ChEBI" id="CHEBI:18420"/>
    </cofactor>
</comment>
<dbReference type="CDD" id="cd03089">
    <property type="entry name" value="PMM_PGM"/>
    <property type="match status" value="1"/>
</dbReference>
<dbReference type="Pfam" id="PF02878">
    <property type="entry name" value="PGM_PMM_I"/>
    <property type="match status" value="1"/>
</dbReference>
<dbReference type="Pfam" id="PF02879">
    <property type="entry name" value="PGM_PMM_II"/>
    <property type="match status" value="1"/>
</dbReference>
<feature type="domain" description="Alpha-D-phosphohexomutase alpha/beta/alpha" evidence="10">
    <location>
        <begin position="262"/>
        <end position="367"/>
    </location>
</feature>
<keyword evidence="4" id="KW-0479">Metal-binding</keyword>
<evidence type="ECO:0000256" key="2">
    <source>
        <dbReference type="ARBA" id="ARBA00010231"/>
    </source>
</evidence>
<dbReference type="Proteomes" id="UP000013232">
    <property type="component" value="Unassembled WGS sequence"/>
</dbReference>
<accession>N6YZX9</accession>
<dbReference type="Gene3D" id="3.30.310.50">
    <property type="entry name" value="Alpha-D-phosphohexomutase, C-terminal domain"/>
    <property type="match status" value="1"/>
</dbReference>
<evidence type="ECO:0000313" key="12">
    <source>
        <dbReference type="Proteomes" id="UP000013232"/>
    </source>
</evidence>
<name>N6YZX9_THAL4</name>
<dbReference type="InterPro" id="IPR005843">
    <property type="entry name" value="A-D-PHexomutase_C"/>
</dbReference>
<dbReference type="SUPFAM" id="SSF55957">
    <property type="entry name" value="Phosphoglucomutase, C-terminal domain"/>
    <property type="match status" value="1"/>
</dbReference>
<evidence type="ECO:0000259" key="10">
    <source>
        <dbReference type="Pfam" id="PF02880"/>
    </source>
</evidence>
<dbReference type="EMBL" id="AMXE01000034">
    <property type="protein sequence ID" value="ENO87723.1"/>
    <property type="molecule type" value="Genomic_DNA"/>
</dbReference>
<dbReference type="Gene3D" id="3.40.120.10">
    <property type="entry name" value="Alpha-D-Glucose-1,6-Bisphosphate, subunit A, domain 3"/>
    <property type="match status" value="3"/>
</dbReference>
<dbReference type="GO" id="GO:0046872">
    <property type="term" value="F:metal ion binding"/>
    <property type="evidence" value="ECO:0007669"/>
    <property type="project" value="UniProtKB-KW"/>
</dbReference>
<dbReference type="InterPro" id="IPR036900">
    <property type="entry name" value="A-D-PHexomutase_C_sf"/>
</dbReference>
<evidence type="ECO:0000313" key="11">
    <source>
        <dbReference type="EMBL" id="ENO87723.1"/>
    </source>
</evidence>
<evidence type="ECO:0000256" key="5">
    <source>
        <dbReference type="ARBA" id="ARBA00022842"/>
    </source>
</evidence>
<dbReference type="InterPro" id="IPR016055">
    <property type="entry name" value="A-D-PHexomutase_a/b/a-I/II/III"/>
</dbReference>
<organism evidence="11 12">
    <name type="scientific">Thauera linaloolentis (strain DSM 12138 / JCM 21573 / CCUG 41526 / CIP 105981 / IAM 15112 / NBRC 102519 / 47Lol)</name>
    <dbReference type="NCBI Taxonomy" id="1123367"/>
    <lineage>
        <taxon>Bacteria</taxon>
        <taxon>Pseudomonadati</taxon>
        <taxon>Pseudomonadota</taxon>
        <taxon>Betaproteobacteria</taxon>
        <taxon>Rhodocyclales</taxon>
        <taxon>Zoogloeaceae</taxon>
        <taxon>Thauera</taxon>
    </lineage>
</organism>
<dbReference type="PRINTS" id="PR00509">
    <property type="entry name" value="PGMPMM"/>
</dbReference>
<dbReference type="OrthoDB" id="9803322at2"/>
<dbReference type="eggNOG" id="COG1109">
    <property type="taxonomic scope" value="Bacteria"/>
</dbReference>
<dbReference type="PANTHER" id="PTHR43771">
    <property type="entry name" value="PHOSPHOMANNOMUTASE"/>
    <property type="match status" value="1"/>
</dbReference>
<feature type="domain" description="Alpha-D-phosphohexomutase alpha/beta/alpha" evidence="9">
    <location>
        <begin position="160"/>
        <end position="257"/>
    </location>
</feature>
<dbReference type="AlphaFoldDB" id="N6YZX9"/>